<proteinExistence type="predicted"/>
<accession>A0A0M9DC19</accession>
<dbReference type="PATRIC" id="fig|148814.8.peg.115"/>
<dbReference type="Pfam" id="PF04411">
    <property type="entry name" value="PDDEXK_7"/>
    <property type="match status" value="1"/>
</dbReference>
<evidence type="ECO:0000313" key="1">
    <source>
        <dbReference type="EMBL" id="KOY77022.1"/>
    </source>
</evidence>
<reference evidence="1 2" key="1">
    <citation type="journal article" date="2015" name="Genome Biol. Evol.">
        <title>Functionally Structured Genomes in Lactobacillus kunkeei Colonizing the Honey Crop and Food Products of Honeybees and Stingless Bees.</title>
        <authorList>
            <person name="Tamarit D."/>
            <person name="Ellegaard K.M."/>
            <person name="Wikander J."/>
            <person name="Olofsson T."/>
            <person name="Vasquez A."/>
            <person name="Andersson S.G."/>
        </authorList>
    </citation>
    <scope>NUCLEOTIDE SEQUENCE [LARGE SCALE GENOMIC DNA]</scope>
    <source>
        <strain evidence="1 2">LAko</strain>
    </source>
</reference>
<keyword evidence="2" id="KW-1185">Reference proteome</keyword>
<sequence>MPTSVVIQGYDKEEPIDFFNEDKVYEVVENSIYSLNIKISGNDKLYFEGLDQLEFKDEDIFEVDDNKNQYIKKNCDIDLYDQSNTENSYVPGYYKISLLHDDKQYLRWIHVSPKFIDEDNYSEMVNDIERKMVGLSQSVNRGKHGVKITNAVDYDNRKIDILIKNYYDFQVAVYRILKVPRNRISSEYKWSNKNDVAMDYVSTIKMASNPQKNKRYLKRHVIDFNTSDNVTLKNSLIRIREIIVSILDSIGTSIHLQHSKILNDYLALIDNLIENSWLTEVKENRNTERKAGSAFSNFSYNFIFELNDKLDSVKNIRNKKHEGFSYFRKSSQNLYEIWGYFKVIDTLINMGFSYNKGFIDDIYKRIDTGEVIKNGLTSGTNVLLNKTENNLSIKVKVIYDDEITNIRNSSYIWTDARHRKPDIRMDFFDKDDVFIGTIVVDTKYRRRETFTKDERKGGSRDQLSSYAQMIMSNDLYKSNKFDPSKVKFLTNFGSNSCVVLLGVMYPGNITGYENGLDEIKKYVSGKRIMERPGTDGRNITKFLEQGISEIINRYNDVVLK</sequence>
<gene>
    <name evidence="1" type="ORF">RZ71_09210</name>
</gene>
<dbReference type="Proteomes" id="UP000037778">
    <property type="component" value="Unassembled WGS sequence"/>
</dbReference>
<dbReference type="InterPro" id="IPR007505">
    <property type="entry name" value="PDDEXK_7"/>
</dbReference>
<protein>
    <recommendedName>
        <fullName evidence="3">DUF2357 domain-containing protein</fullName>
    </recommendedName>
</protein>
<evidence type="ECO:0000313" key="2">
    <source>
        <dbReference type="Proteomes" id="UP000037778"/>
    </source>
</evidence>
<dbReference type="EMBL" id="JXCY01000002">
    <property type="protein sequence ID" value="KOY77022.1"/>
    <property type="molecule type" value="Genomic_DNA"/>
</dbReference>
<organism evidence="1 2">
    <name type="scientific">Apilactobacillus kunkeei</name>
    <dbReference type="NCBI Taxonomy" id="148814"/>
    <lineage>
        <taxon>Bacteria</taxon>
        <taxon>Bacillati</taxon>
        <taxon>Bacillota</taxon>
        <taxon>Bacilli</taxon>
        <taxon>Lactobacillales</taxon>
        <taxon>Lactobacillaceae</taxon>
        <taxon>Apilactobacillus</taxon>
    </lineage>
</organism>
<dbReference type="RefSeq" id="WP_191979164.1">
    <property type="nucleotide sequence ID" value="NZ_JXCY01000002.1"/>
</dbReference>
<dbReference type="AlphaFoldDB" id="A0A0M9DC19"/>
<evidence type="ECO:0008006" key="3">
    <source>
        <dbReference type="Google" id="ProtNLM"/>
    </source>
</evidence>
<name>A0A0M9DC19_9LACO</name>
<comment type="caution">
    <text evidence="1">The sequence shown here is derived from an EMBL/GenBank/DDBJ whole genome shotgun (WGS) entry which is preliminary data.</text>
</comment>